<feature type="signal peptide" evidence="1">
    <location>
        <begin position="1"/>
        <end position="24"/>
    </location>
</feature>
<proteinExistence type="predicted"/>
<dbReference type="RefSeq" id="WP_290271196.1">
    <property type="nucleotide sequence ID" value="NZ_JAUFQP010000010.1"/>
</dbReference>
<dbReference type="SMART" id="SM00450">
    <property type="entry name" value="RHOD"/>
    <property type="match status" value="1"/>
</dbReference>
<feature type="domain" description="Rhodanese" evidence="2">
    <location>
        <begin position="42"/>
        <end position="131"/>
    </location>
</feature>
<protein>
    <submittedName>
        <fullName evidence="3">Rhodanese-like domain-containing protein</fullName>
    </submittedName>
</protein>
<dbReference type="EMBL" id="JBHMFA010000004">
    <property type="protein sequence ID" value="MFB9104359.1"/>
    <property type="molecule type" value="Genomic_DNA"/>
</dbReference>
<dbReference type="Pfam" id="PF00581">
    <property type="entry name" value="Rhodanese"/>
    <property type="match status" value="1"/>
</dbReference>
<keyword evidence="1" id="KW-0732">Signal</keyword>
<accession>A0ABV5GXH1</accession>
<dbReference type="PROSITE" id="PS50206">
    <property type="entry name" value="RHODANESE_3"/>
    <property type="match status" value="1"/>
</dbReference>
<feature type="chain" id="PRO_5045965462" evidence="1">
    <location>
        <begin position="25"/>
        <end position="131"/>
    </location>
</feature>
<dbReference type="InterPro" id="IPR050229">
    <property type="entry name" value="GlpE_sulfurtransferase"/>
</dbReference>
<dbReference type="Gene3D" id="3.40.250.10">
    <property type="entry name" value="Rhodanese-like domain"/>
    <property type="match status" value="1"/>
</dbReference>
<evidence type="ECO:0000259" key="2">
    <source>
        <dbReference type="PROSITE" id="PS50206"/>
    </source>
</evidence>
<dbReference type="SUPFAM" id="SSF52821">
    <property type="entry name" value="Rhodanese/Cell cycle control phosphatase"/>
    <property type="match status" value="1"/>
</dbReference>
<comment type="caution">
    <text evidence="3">The sequence shown here is derived from an EMBL/GenBank/DDBJ whole genome shotgun (WGS) entry which is preliminary data.</text>
</comment>
<reference evidence="3 4" key="1">
    <citation type="submission" date="2024-09" db="EMBL/GenBank/DDBJ databases">
        <authorList>
            <person name="Sun Q."/>
            <person name="Mori K."/>
        </authorList>
    </citation>
    <scope>NUCLEOTIDE SEQUENCE [LARGE SCALE GENOMIC DNA]</scope>
    <source>
        <strain evidence="3 4">CECT 8300</strain>
    </source>
</reference>
<dbReference type="Proteomes" id="UP001589590">
    <property type="component" value="Unassembled WGS sequence"/>
</dbReference>
<dbReference type="PROSITE" id="PS51257">
    <property type="entry name" value="PROKAR_LIPOPROTEIN"/>
    <property type="match status" value="1"/>
</dbReference>
<gene>
    <name evidence="3" type="ORF">ACFFU1_05595</name>
</gene>
<dbReference type="InterPro" id="IPR001763">
    <property type="entry name" value="Rhodanese-like_dom"/>
</dbReference>
<evidence type="ECO:0000256" key="1">
    <source>
        <dbReference type="SAM" id="SignalP"/>
    </source>
</evidence>
<dbReference type="InterPro" id="IPR036873">
    <property type="entry name" value="Rhodanese-like_dom_sf"/>
</dbReference>
<dbReference type="PANTHER" id="PTHR43031:SF1">
    <property type="entry name" value="PYRIDINE NUCLEOTIDE-DISULPHIDE OXIDOREDUCTASE"/>
    <property type="match status" value="1"/>
</dbReference>
<name>A0ABV5GXH1_9FLAO</name>
<organism evidence="3 4">
    <name type="scientific">Algibacter miyuki</name>
    <dbReference type="NCBI Taxonomy" id="1306933"/>
    <lineage>
        <taxon>Bacteria</taxon>
        <taxon>Pseudomonadati</taxon>
        <taxon>Bacteroidota</taxon>
        <taxon>Flavobacteriia</taxon>
        <taxon>Flavobacteriales</taxon>
        <taxon>Flavobacteriaceae</taxon>
        <taxon>Algibacter</taxon>
    </lineage>
</organism>
<evidence type="ECO:0000313" key="3">
    <source>
        <dbReference type="EMBL" id="MFB9104359.1"/>
    </source>
</evidence>
<sequence length="131" mass="15037">MKQFKLITLSLIFCALMFSCNAQNNEHIIEVSPEELQQVLKQEKDIRIIDVRTPEEFEAGHIEGAENINFFDSDFETRVGLIDNRKSLVIYCKSGRRSGKSQEVFTKLGFNKIYNLEGGILGWKSEGFKTK</sequence>
<evidence type="ECO:0000313" key="4">
    <source>
        <dbReference type="Proteomes" id="UP001589590"/>
    </source>
</evidence>
<dbReference type="PANTHER" id="PTHR43031">
    <property type="entry name" value="FAD-DEPENDENT OXIDOREDUCTASE"/>
    <property type="match status" value="1"/>
</dbReference>
<keyword evidence="4" id="KW-1185">Reference proteome</keyword>
<dbReference type="CDD" id="cd00158">
    <property type="entry name" value="RHOD"/>
    <property type="match status" value="1"/>
</dbReference>